<protein>
    <submittedName>
        <fullName evidence="1">Uncharacterized protein</fullName>
    </submittedName>
</protein>
<organism evidence="1 2">
    <name type="scientific">Fusarium solani subsp. cucurbitae</name>
    <name type="common">Neocosmosporum cucurbitae</name>
    <dbReference type="NCBI Taxonomy" id="2747967"/>
    <lineage>
        <taxon>Eukaryota</taxon>
        <taxon>Fungi</taxon>
        <taxon>Dikarya</taxon>
        <taxon>Ascomycota</taxon>
        <taxon>Pezizomycotina</taxon>
        <taxon>Sordariomycetes</taxon>
        <taxon>Hypocreomycetidae</taxon>
        <taxon>Hypocreales</taxon>
        <taxon>Nectriaceae</taxon>
        <taxon>Fusarium</taxon>
        <taxon>Fusarium solani species complex</taxon>
    </lineage>
</organism>
<accession>A0ACD3YXP9</accession>
<evidence type="ECO:0000313" key="1">
    <source>
        <dbReference type="EMBL" id="UPK93759.1"/>
    </source>
</evidence>
<gene>
    <name evidence="1" type="ORF">LCI18_004694</name>
</gene>
<name>A0ACD3YXP9_FUSSC</name>
<keyword evidence="2" id="KW-1185">Reference proteome</keyword>
<dbReference type="EMBL" id="CP090033">
    <property type="protein sequence ID" value="UPK93759.1"/>
    <property type="molecule type" value="Genomic_DNA"/>
</dbReference>
<dbReference type="Proteomes" id="UP000830768">
    <property type="component" value="Chromosome 4"/>
</dbReference>
<reference evidence="1" key="1">
    <citation type="submission" date="2021-11" db="EMBL/GenBank/DDBJ databases">
        <title>Fusarium solani-melongenae Genome sequencing and assembly.</title>
        <authorList>
            <person name="Xie S."/>
            <person name="Huang L."/>
            <person name="Zhang X."/>
        </authorList>
    </citation>
    <scope>NUCLEOTIDE SEQUENCE</scope>
    <source>
        <strain evidence="1">CRI 24-3</strain>
    </source>
</reference>
<evidence type="ECO:0000313" key="2">
    <source>
        <dbReference type="Proteomes" id="UP000830768"/>
    </source>
</evidence>
<sequence>MMNDHNPEEFQHPQLGPIIGRKRNEHVVQFRTIPYARVPARFRQAELMDRLPYKQRDFTEYTYACPQTEQSMEPFGGPIVGEESRRYDEFSCLNLTVTMPGTLLKPGCTNKVPVMVYVHGGGFTAGAHYGGPHDMTRMATQACKDSKPVIIVSIHYRLHFLGFLACQANENPCNFALYDQRLAFLWVQKFISGFGGDVNRITAFGESAGSASLCFHLSSDVPLFNRVVLQSGTAAAISPTSLTSKENEYLALLKFCGIREDDPRRLEKLRAVPTATIVEAATAITKAAFSPLAHESFFPIIPNYVNHKQIVSECPWVDAVITGDAVFEGYLFAFNLSSVDPVVFCKHTEDALGAEKARRVLQAYEISRNMDQNLFWTRLCILCGDVMFSAPCHNMSKKLATSNKQFYRYTLSLRNPFPGSAFSNVLGHHFVELIYQFMMFTERFPLQRQRDISLGFVKKWTAFAYGEEPWTPYTSEEEAIAVADSREGWVVRIRDEDLECSAQDEGGQRRYKQWEVLDEVCQELGNQAVKAVQALSFPALATLGAS</sequence>
<proteinExistence type="predicted"/>